<name>A0A8X6T9L8_NEPPI</name>
<dbReference type="EMBL" id="BMAW01003678">
    <property type="protein sequence ID" value="GFS84904.1"/>
    <property type="molecule type" value="Genomic_DNA"/>
</dbReference>
<proteinExistence type="predicted"/>
<gene>
    <name evidence="1" type="ORF">NPIL_605801</name>
</gene>
<reference evidence="1" key="1">
    <citation type="submission" date="2020-08" db="EMBL/GenBank/DDBJ databases">
        <title>Multicomponent nature underlies the extraordinary mechanical properties of spider dragline silk.</title>
        <authorList>
            <person name="Kono N."/>
            <person name="Nakamura H."/>
            <person name="Mori M."/>
            <person name="Yoshida Y."/>
            <person name="Ohtoshi R."/>
            <person name="Malay A.D."/>
            <person name="Moran D.A.P."/>
            <person name="Tomita M."/>
            <person name="Numata K."/>
            <person name="Arakawa K."/>
        </authorList>
    </citation>
    <scope>NUCLEOTIDE SEQUENCE</scope>
</reference>
<evidence type="ECO:0000313" key="1">
    <source>
        <dbReference type="EMBL" id="GFS84904.1"/>
    </source>
</evidence>
<accession>A0A8X6T9L8</accession>
<comment type="caution">
    <text evidence="1">The sequence shown here is derived from an EMBL/GenBank/DDBJ whole genome shotgun (WGS) entry which is preliminary data.</text>
</comment>
<organism evidence="1 2">
    <name type="scientific">Nephila pilipes</name>
    <name type="common">Giant wood spider</name>
    <name type="synonym">Nephila maculata</name>
    <dbReference type="NCBI Taxonomy" id="299642"/>
    <lineage>
        <taxon>Eukaryota</taxon>
        <taxon>Metazoa</taxon>
        <taxon>Ecdysozoa</taxon>
        <taxon>Arthropoda</taxon>
        <taxon>Chelicerata</taxon>
        <taxon>Arachnida</taxon>
        <taxon>Araneae</taxon>
        <taxon>Araneomorphae</taxon>
        <taxon>Entelegynae</taxon>
        <taxon>Araneoidea</taxon>
        <taxon>Nephilidae</taxon>
        <taxon>Nephila</taxon>
    </lineage>
</organism>
<keyword evidence="2" id="KW-1185">Reference proteome</keyword>
<evidence type="ECO:0000313" key="2">
    <source>
        <dbReference type="Proteomes" id="UP000887013"/>
    </source>
</evidence>
<dbReference type="AlphaFoldDB" id="A0A8X6T9L8"/>
<sequence>MGNADIRIPGARLPFTEIPEARIQRQAAPFLLRVFAIPCSRMMVSTFWRWRRAVEVLAVARQGQPLLRESNFAWSYLKVLEVLQRVYLVVSEGAVCYAYTLCWRMYRLKGRWQL</sequence>
<dbReference type="Proteomes" id="UP000887013">
    <property type="component" value="Unassembled WGS sequence"/>
</dbReference>
<protein>
    <submittedName>
        <fullName evidence="1">Uncharacterized protein</fullName>
    </submittedName>
</protein>